<gene>
    <name evidence="3" type="ORF">MNBD_ALPHA01-1313</name>
</gene>
<dbReference type="AlphaFoldDB" id="A0A3B0SF75"/>
<dbReference type="InterPro" id="IPR029058">
    <property type="entry name" value="AB_hydrolase_fold"/>
</dbReference>
<evidence type="ECO:0000256" key="1">
    <source>
        <dbReference type="ARBA" id="ARBA00022801"/>
    </source>
</evidence>
<sequence>MPQTADEQTRGLLDMMAANPGPKLYELPIEVAREMLDQVAKSLDIEPTEVGNVEDITITGDEGSFTVRIYSPDGAGTGPLPALVMFHGGGFSMGSIDGHDNIARYICAKSGRKVVSVDYRLAPEHPFPTGLYDCNRAVEWLFENAAGLNVDTDKISLIGDSAGANLCAGVAQISNRNFQSLILLYPCCDLSLESSYASRDLYGGGDHFLSMEDVKWIMANYAPHEDPENNSLLSPLKCTDLSGWPATLVITAGMDLLRDEALEFSEKLTAAGVDCRYSSYEGTIHGFVSFAGHIDQGKQCLDQICQYLTD</sequence>
<keyword evidence="1" id="KW-0378">Hydrolase</keyword>
<dbReference type="SUPFAM" id="SSF53474">
    <property type="entry name" value="alpha/beta-Hydrolases"/>
    <property type="match status" value="1"/>
</dbReference>
<dbReference type="GO" id="GO:0016787">
    <property type="term" value="F:hydrolase activity"/>
    <property type="evidence" value="ECO:0007669"/>
    <property type="project" value="UniProtKB-KW"/>
</dbReference>
<dbReference type="Gene3D" id="3.40.50.1820">
    <property type="entry name" value="alpha/beta hydrolase"/>
    <property type="match status" value="1"/>
</dbReference>
<evidence type="ECO:0000313" key="3">
    <source>
        <dbReference type="EMBL" id="VAW03928.1"/>
    </source>
</evidence>
<feature type="domain" description="Alpha/beta hydrolase fold-3" evidence="2">
    <location>
        <begin position="83"/>
        <end position="288"/>
    </location>
</feature>
<reference evidence="3" key="1">
    <citation type="submission" date="2018-06" db="EMBL/GenBank/DDBJ databases">
        <authorList>
            <person name="Zhirakovskaya E."/>
        </authorList>
    </citation>
    <scope>NUCLEOTIDE SEQUENCE</scope>
</reference>
<name>A0A3B0SF75_9ZZZZ</name>
<dbReference type="Pfam" id="PF07859">
    <property type="entry name" value="Abhydrolase_3"/>
    <property type="match status" value="1"/>
</dbReference>
<dbReference type="PANTHER" id="PTHR48081">
    <property type="entry name" value="AB HYDROLASE SUPERFAMILY PROTEIN C4A8.06C"/>
    <property type="match status" value="1"/>
</dbReference>
<dbReference type="PANTHER" id="PTHR48081:SF8">
    <property type="entry name" value="ALPHA_BETA HYDROLASE FOLD-3 DOMAIN-CONTAINING PROTEIN-RELATED"/>
    <property type="match status" value="1"/>
</dbReference>
<evidence type="ECO:0000259" key="2">
    <source>
        <dbReference type="Pfam" id="PF07859"/>
    </source>
</evidence>
<protein>
    <recommendedName>
        <fullName evidence="2">Alpha/beta hydrolase fold-3 domain-containing protein</fullName>
    </recommendedName>
</protein>
<dbReference type="InterPro" id="IPR013094">
    <property type="entry name" value="AB_hydrolase_3"/>
</dbReference>
<organism evidence="3">
    <name type="scientific">hydrothermal vent metagenome</name>
    <dbReference type="NCBI Taxonomy" id="652676"/>
    <lineage>
        <taxon>unclassified sequences</taxon>
        <taxon>metagenomes</taxon>
        <taxon>ecological metagenomes</taxon>
    </lineage>
</organism>
<accession>A0A3B0SF75</accession>
<proteinExistence type="predicted"/>
<dbReference type="InterPro" id="IPR050300">
    <property type="entry name" value="GDXG_lipolytic_enzyme"/>
</dbReference>
<dbReference type="EMBL" id="UOEJ01000179">
    <property type="protein sequence ID" value="VAW03928.1"/>
    <property type="molecule type" value="Genomic_DNA"/>
</dbReference>